<dbReference type="InterPro" id="IPR006143">
    <property type="entry name" value="RND_pump_MFP"/>
</dbReference>
<gene>
    <name evidence="6" type="ORF">FH759_05520</name>
</gene>
<dbReference type="Pfam" id="PF25917">
    <property type="entry name" value="BSH_RND"/>
    <property type="match status" value="1"/>
</dbReference>
<organism evidence="6 7">
    <name type="scientific">Sediminimonas qiaohouensis</name>
    <dbReference type="NCBI Taxonomy" id="552061"/>
    <lineage>
        <taxon>Bacteria</taxon>
        <taxon>Pseudomonadati</taxon>
        <taxon>Pseudomonadota</taxon>
        <taxon>Alphaproteobacteria</taxon>
        <taxon>Rhodobacterales</taxon>
        <taxon>Roseobacteraceae</taxon>
        <taxon>Sediminimonas</taxon>
    </lineage>
</organism>
<evidence type="ECO:0000256" key="3">
    <source>
        <dbReference type="SAM" id="MobiDB-lite"/>
    </source>
</evidence>
<sequence length="439" mass="45945">MRLIPILTAIVVSAVLYLLVMERDLLFQVAQEGVAPLQERVEELTGDAQPPTGAETVDTAAPADTQTAQTAAQQPSAQENVQQVVSVVAQRSTARTVDSAVILRGETQAYRQVEARAETSGQVISQPLRKGAEISKGQVLCKIDAGTRQATLKEAESRLAEARARVPEAQSRMEEAKARLEEARINDNAASKLSVEGFASGTRVATARANLRSAEAAVQTAKAGLQGTQSAIQSAEAAVAAARKEIERLTISAPFAGLLESDTAEVGSLLQPGGLCATVIQLDPIKLVGFVPETEVGRINIGAPARARLASGDQVKGRVTFLSRSADPTTRTFRVEIEVANPDGAVRDGQTAEIGIAADGARAHLLPASALTLDDDGTLGVRIVGDGDVAAFRPVTLLRDTAEGVLVTGLSDQVDVIVVGQEFVTAGVPLDPTFNEAKP</sequence>
<dbReference type="InterPro" id="IPR058625">
    <property type="entry name" value="MdtA-like_BSH"/>
</dbReference>
<evidence type="ECO:0000256" key="1">
    <source>
        <dbReference type="ARBA" id="ARBA00009477"/>
    </source>
</evidence>
<dbReference type="GO" id="GO:0015562">
    <property type="term" value="F:efflux transmembrane transporter activity"/>
    <property type="evidence" value="ECO:0007669"/>
    <property type="project" value="TreeGrafter"/>
</dbReference>
<keyword evidence="2" id="KW-0175">Coiled coil</keyword>
<dbReference type="Gene3D" id="2.40.420.20">
    <property type="match status" value="1"/>
</dbReference>
<evidence type="ECO:0000256" key="2">
    <source>
        <dbReference type="SAM" id="Coils"/>
    </source>
</evidence>
<dbReference type="GO" id="GO:1990281">
    <property type="term" value="C:efflux pump complex"/>
    <property type="evidence" value="ECO:0007669"/>
    <property type="project" value="TreeGrafter"/>
</dbReference>
<proteinExistence type="inferred from homology"/>
<dbReference type="EMBL" id="VENJ01000006">
    <property type="protein sequence ID" value="MTJ04141.1"/>
    <property type="molecule type" value="Genomic_DNA"/>
</dbReference>
<feature type="domain" description="Multidrug resistance protein MdtA-like barrel-sandwich hybrid" evidence="4">
    <location>
        <begin position="111"/>
        <end position="274"/>
    </location>
</feature>
<evidence type="ECO:0000259" key="4">
    <source>
        <dbReference type="Pfam" id="PF25917"/>
    </source>
</evidence>
<dbReference type="Pfam" id="PF25954">
    <property type="entry name" value="Beta-barrel_RND_2"/>
    <property type="match status" value="1"/>
</dbReference>
<comment type="caution">
    <text evidence="6">The sequence shown here is derived from an EMBL/GenBank/DDBJ whole genome shotgun (WGS) entry which is preliminary data.</text>
</comment>
<protein>
    <submittedName>
        <fullName evidence="6">Efflux RND transporter periplasmic adaptor subunit</fullName>
    </submittedName>
</protein>
<feature type="domain" description="CusB-like beta-barrel" evidence="5">
    <location>
        <begin position="291"/>
        <end position="358"/>
    </location>
</feature>
<feature type="compositionally biased region" description="Low complexity" evidence="3">
    <location>
        <begin position="56"/>
        <end position="76"/>
    </location>
</feature>
<dbReference type="NCBIfam" id="TIGR01730">
    <property type="entry name" value="RND_mfp"/>
    <property type="match status" value="1"/>
</dbReference>
<dbReference type="Gene3D" id="1.10.287.470">
    <property type="entry name" value="Helix hairpin bin"/>
    <property type="match status" value="1"/>
</dbReference>
<dbReference type="SUPFAM" id="SSF111369">
    <property type="entry name" value="HlyD-like secretion proteins"/>
    <property type="match status" value="2"/>
</dbReference>
<dbReference type="AlphaFoldDB" id="A0A7C9M8A3"/>
<comment type="similarity">
    <text evidence="1">Belongs to the membrane fusion protein (MFP) (TC 8.A.1) family.</text>
</comment>
<dbReference type="PANTHER" id="PTHR30469">
    <property type="entry name" value="MULTIDRUG RESISTANCE PROTEIN MDTA"/>
    <property type="match status" value="1"/>
</dbReference>
<evidence type="ECO:0000313" key="7">
    <source>
        <dbReference type="Proteomes" id="UP000483078"/>
    </source>
</evidence>
<name>A0A7C9M8A3_9RHOB</name>
<feature type="coiled-coil region" evidence="2">
    <location>
        <begin position="225"/>
        <end position="252"/>
    </location>
</feature>
<dbReference type="Gene3D" id="2.40.30.170">
    <property type="match status" value="1"/>
</dbReference>
<dbReference type="Gene3D" id="2.40.50.100">
    <property type="match status" value="1"/>
</dbReference>
<evidence type="ECO:0000259" key="5">
    <source>
        <dbReference type="Pfam" id="PF25954"/>
    </source>
</evidence>
<dbReference type="InterPro" id="IPR058792">
    <property type="entry name" value="Beta-barrel_RND_2"/>
</dbReference>
<evidence type="ECO:0000313" key="6">
    <source>
        <dbReference type="EMBL" id="MTJ04141.1"/>
    </source>
</evidence>
<dbReference type="Proteomes" id="UP000483078">
    <property type="component" value="Unassembled WGS sequence"/>
</dbReference>
<feature type="region of interest" description="Disordered" evidence="3">
    <location>
        <begin position="43"/>
        <end position="76"/>
    </location>
</feature>
<reference evidence="6 7" key="1">
    <citation type="submission" date="2019-06" db="EMBL/GenBank/DDBJ databases">
        <title>Enrichment of Autotrophic Halophilic Microorganisms from Red Sea Brine Pool Using Microbial Electrosynthesis System.</title>
        <authorList>
            <person name="Alqahtani M.F."/>
            <person name="Bajracharya S."/>
            <person name="Katuri K.P."/>
            <person name="Ali M."/>
            <person name="Saikaly P.E."/>
        </authorList>
    </citation>
    <scope>NUCLEOTIDE SEQUENCE [LARGE SCALE GENOMIC DNA]</scope>
    <source>
        <strain evidence="6">MES6</strain>
    </source>
</reference>
<dbReference type="PANTHER" id="PTHR30469:SF29">
    <property type="entry name" value="BLR2860 PROTEIN"/>
    <property type="match status" value="1"/>
</dbReference>
<dbReference type="RefSeq" id="WP_273248730.1">
    <property type="nucleotide sequence ID" value="NZ_VENJ01000006.1"/>
</dbReference>
<accession>A0A7C9M8A3</accession>
<feature type="coiled-coil region" evidence="2">
    <location>
        <begin position="152"/>
        <end position="193"/>
    </location>
</feature>